<keyword evidence="1 3" id="KW-0853">WD repeat</keyword>
<reference evidence="4 5" key="1">
    <citation type="journal article" date="2015" name="Sci. Rep.">
        <title>Genome of the facultative scuticociliatosis pathogen Pseudocohnilembus persalinus provides insight into its virulence through horizontal gene transfer.</title>
        <authorList>
            <person name="Xiong J."/>
            <person name="Wang G."/>
            <person name="Cheng J."/>
            <person name="Tian M."/>
            <person name="Pan X."/>
            <person name="Warren A."/>
            <person name="Jiang C."/>
            <person name="Yuan D."/>
            <person name="Miao W."/>
        </authorList>
    </citation>
    <scope>NUCLEOTIDE SEQUENCE [LARGE SCALE GENOMIC DNA]</scope>
    <source>
        <strain evidence="4">36N120E</strain>
    </source>
</reference>
<name>A0A0V0QN49_PSEPJ</name>
<dbReference type="Pfam" id="PF00400">
    <property type="entry name" value="WD40"/>
    <property type="match status" value="2"/>
</dbReference>
<dbReference type="InParanoid" id="A0A0V0QN49"/>
<evidence type="ECO:0000313" key="4">
    <source>
        <dbReference type="EMBL" id="KRX03530.1"/>
    </source>
</evidence>
<comment type="caution">
    <text evidence="4">The sequence shown here is derived from an EMBL/GenBank/DDBJ whole genome shotgun (WGS) entry which is preliminary data.</text>
</comment>
<dbReference type="SUPFAM" id="SSF50978">
    <property type="entry name" value="WD40 repeat-like"/>
    <property type="match status" value="1"/>
</dbReference>
<evidence type="ECO:0000256" key="3">
    <source>
        <dbReference type="PROSITE-ProRule" id="PRU00221"/>
    </source>
</evidence>
<evidence type="ECO:0000256" key="2">
    <source>
        <dbReference type="ARBA" id="ARBA00022737"/>
    </source>
</evidence>
<feature type="repeat" description="WD" evidence="3">
    <location>
        <begin position="316"/>
        <end position="358"/>
    </location>
</feature>
<dbReference type="PANTHER" id="PTHR47822">
    <property type="entry name" value="CARBOHYDRATE BINDING DOMAIN CONTAINING PROTEIN"/>
    <property type="match status" value="1"/>
</dbReference>
<dbReference type="InterPro" id="IPR019775">
    <property type="entry name" value="WD40_repeat_CS"/>
</dbReference>
<protein>
    <submittedName>
        <fullName evidence="4">WD40-repeat-containing domain</fullName>
    </submittedName>
</protein>
<dbReference type="OrthoDB" id="10251741at2759"/>
<dbReference type="EMBL" id="LDAU01000131">
    <property type="protein sequence ID" value="KRX03530.1"/>
    <property type="molecule type" value="Genomic_DNA"/>
</dbReference>
<dbReference type="SMART" id="SM00320">
    <property type="entry name" value="WD40"/>
    <property type="match status" value="5"/>
</dbReference>
<keyword evidence="2" id="KW-0677">Repeat</keyword>
<dbReference type="InterPro" id="IPR015943">
    <property type="entry name" value="WD40/YVTN_repeat-like_dom_sf"/>
</dbReference>
<dbReference type="PANTHER" id="PTHR47822:SF2">
    <property type="entry name" value="F-BOX AND WD-40 DOMAIN PROTEIN 7"/>
    <property type="match status" value="1"/>
</dbReference>
<dbReference type="Gene3D" id="2.130.10.10">
    <property type="entry name" value="YVTN repeat-like/Quinoprotein amine dehydrogenase"/>
    <property type="match status" value="2"/>
</dbReference>
<dbReference type="PROSITE" id="PS00678">
    <property type="entry name" value="WD_REPEATS_1"/>
    <property type="match status" value="1"/>
</dbReference>
<dbReference type="InterPro" id="IPR001680">
    <property type="entry name" value="WD40_rpt"/>
</dbReference>
<organism evidence="4 5">
    <name type="scientific">Pseudocohnilembus persalinus</name>
    <name type="common">Ciliate</name>
    <dbReference type="NCBI Taxonomy" id="266149"/>
    <lineage>
        <taxon>Eukaryota</taxon>
        <taxon>Sar</taxon>
        <taxon>Alveolata</taxon>
        <taxon>Ciliophora</taxon>
        <taxon>Intramacronucleata</taxon>
        <taxon>Oligohymenophorea</taxon>
        <taxon>Scuticociliatia</taxon>
        <taxon>Philasterida</taxon>
        <taxon>Pseudocohnilembidae</taxon>
        <taxon>Pseudocohnilembus</taxon>
    </lineage>
</organism>
<gene>
    <name evidence="4" type="ORF">PPERSA_02909</name>
</gene>
<dbReference type="Proteomes" id="UP000054937">
    <property type="component" value="Unassembled WGS sequence"/>
</dbReference>
<dbReference type="InterPro" id="IPR036322">
    <property type="entry name" value="WD40_repeat_dom_sf"/>
</dbReference>
<proteinExistence type="predicted"/>
<keyword evidence="5" id="KW-1185">Reference proteome</keyword>
<dbReference type="PROSITE" id="PS50294">
    <property type="entry name" value="WD_REPEATS_REGION"/>
    <property type="match status" value="1"/>
</dbReference>
<dbReference type="AlphaFoldDB" id="A0A0V0QN49"/>
<accession>A0A0V0QN49</accession>
<dbReference type="PROSITE" id="PS50082">
    <property type="entry name" value="WD_REPEATS_2"/>
    <property type="match status" value="1"/>
</dbReference>
<evidence type="ECO:0000256" key="1">
    <source>
        <dbReference type="ARBA" id="ARBA00022574"/>
    </source>
</evidence>
<evidence type="ECO:0000313" key="5">
    <source>
        <dbReference type="Proteomes" id="UP000054937"/>
    </source>
</evidence>
<sequence length="526" mass="61432">MNFSGQTNKKKSDLQSLNSDEIQKEILRIQQKEQQQFNQYENQRNSSLLKQKNKQIHAQNNLKQSYRRKSNILDEKTQHYLQALRATGQKKKQERDFKDMIKGLQNNEEYINMKFKQKGLQLNQKESSQHQQLYEYITQINQVKVPGDISILNIRYDPHDLHIGVAFSDGYIKTYNEDTGKLEQKLIDFNQKLSPVSSIRWFPQGHNTHYLLASYSNGAILLYDTIKGELKEIYEKGAANTFQEIKSSSKINLFNSTDEDKLVFQSQKQNEYVSKAIECCDFNSSGKVFASGGYEQEVIIYDFETKQKINLKESQIPKHSNRIFNTLFLPDNDNLLMSAGWDNNILFWDLRVGTTVNYIYGPEICGDSLDYKNNKILAGSFRSKNQLEVFDMRKLQDNIYQDSVTIPWSDFNYLLEQKLEYQKQKDFMFYQPNQLKEKNKKQLQNKKTKESFIYSCKFSKNSDNLVLAGSTGVHELRLFDRTQEDQFVDTLKNQWNSGIFSIDFANTKSHALYGTGDGTWGQLQIK</sequence>